<dbReference type="GeneID" id="63921738"/>
<evidence type="ECO:0000313" key="2">
    <source>
        <dbReference type="EMBL" id="KEQ61467.1"/>
    </source>
</evidence>
<keyword evidence="1" id="KW-0175">Coiled coil</keyword>
<reference evidence="2 3" key="1">
    <citation type="journal article" date="2014" name="BMC Genomics">
        <title>Genome sequencing of four Aureobasidium pullulans varieties: biotechnological potential, stress tolerance, and description of new species.</title>
        <authorList>
            <person name="Gostin Ar C."/>
            <person name="Ohm R.A."/>
            <person name="Kogej T."/>
            <person name="Sonjak S."/>
            <person name="Turk M."/>
            <person name="Zajc J."/>
            <person name="Zalar P."/>
            <person name="Grube M."/>
            <person name="Sun H."/>
            <person name="Han J."/>
            <person name="Sharma A."/>
            <person name="Chiniquy J."/>
            <person name="Ngan C.Y."/>
            <person name="Lipzen A."/>
            <person name="Barry K."/>
            <person name="Grigoriev I.V."/>
            <person name="Gunde-Cimerman N."/>
        </authorList>
    </citation>
    <scope>NUCLEOTIDE SEQUENCE [LARGE SCALE GENOMIC DNA]</scope>
    <source>
        <strain evidence="2 3">CBS 110374</strain>
    </source>
</reference>
<feature type="coiled-coil region" evidence="1">
    <location>
        <begin position="10"/>
        <end position="58"/>
    </location>
</feature>
<gene>
    <name evidence="2" type="ORF">M437DRAFT_85912</name>
</gene>
<sequence length="149" mass="17174">MSDVHSKDKIEEEELSLEEYKVLVKRLRQEAKQRDVDLEEAQGRISALEEALALSSDATTIFNLQEEIKAAKHRENCGDEREEEQREQIAELHHKLVDAEFDVELTKKALAREKEITEGLRSDKGELVRELYQKTVELSVKTALLEGRT</sequence>
<organism evidence="2 3">
    <name type="scientific">Aureobasidium melanogenum (strain CBS 110374)</name>
    <name type="common">Aureobasidium pullulans var. melanogenum</name>
    <dbReference type="NCBI Taxonomy" id="1043003"/>
    <lineage>
        <taxon>Eukaryota</taxon>
        <taxon>Fungi</taxon>
        <taxon>Dikarya</taxon>
        <taxon>Ascomycota</taxon>
        <taxon>Pezizomycotina</taxon>
        <taxon>Dothideomycetes</taxon>
        <taxon>Dothideomycetidae</taxon>
        <taxon>Dothideales</taxon>
        <taxon>Saccotheciaceae</taxon>
        <taxon>Aureobasidium</taxon>
    </lineage>
</organism>
<accession>A0A074VUR4</accession>
<dbReference type="EMBL" id="KL584838">
    <property type="protein sequence ID" value="KEQ61467.1"/>
    <property type="molecule type" value="Genomic_DNA"/>
</dbReference>
<name>A0A074VUR4_AURM1</name>
<dbReference type="RefSeq" id="XP_040878490.1">
    <property type="nucleotide sequence ID" value="XM_041028365.1"/>
</dbReference>
<evidence type="ECO:0000313" key="3">
    <source>
        <dbReference type="Proteomes" id="UP000030672"/>
    </source>
</evidence>
<evidence type="ECO:0000256" key="1">
    <source>
        <dbReference type="SAM" id="Coils"/>
    </source>
</evidence>
<dbReference type="AlphaFoldDB" id="A0A074VUR4"/>
<dbReference type="HOGENOM" id="CLU_1749248_0_0_1"/>
<protein>
    <submittedName>
        <fullName evidence="2">Uncharacterized protein</fullName>
    </submittedName>
</protein>
<proteinExistence type="predicted"/>
<dbReference type="Proteomes" id="UP000030672">
    <property type="component" value="Unassembled WGS sequence"/>
</dbReference>
<keyword evidence="3" id="KW-1185">Reference proteome</keyword>